<dbReference type="GO" id="GO:0004553">
    <property type="term" value="F:hydrolase activity, hydrolyzing O-glycosyl compounds"/>
    <property type="evidence" value="ECO:0007669"/>
    <property type="project" value="UniProtKB-ARBA"/>
</dbReference>
<proteinExistence type="predicted"/>
<dbReference type="Pfam" id="PF13385">
    <property type="entry name" value="Laminin_G_3"/>
    <property type="match status" value="1"/>
</dbReference>
<dbReference type="SUPFAM" id="SSF49899">
    <property type="entry name" value="Concanavalin A-like lectins/glucanases"/>
    <property type="match status" value="1"/>
</dbReference>
<keyword evidence="3" id="KW-1185">Reference proteome</keyword>
<accession>A0A7S9PYQ2</accession>
<feature type="signal peptide" evidence="1">
    <location>
        <begin position="1"/>
        <end position="23"/>
    </location>
</feature>
<protein>
    <submittedName>
        <fullName evidence="2">LamG domain-containing protein</fullName>
    </submittedName>
</protein>
<dbReference type="GO" id="GO:0005975">
    <property type="term" value="P:carbohydrate metabolic process"/>
    <property type="evidence" value="ECO:0007669"/>
    <property type="project" value="UniProtKB-ARBA"/>
</dbReference>
<feature type="chain" id="PRO_5032856539" evidence="1">
    <location>
        <begin position="24"/>
        <end position="295"/>
    </location>
</feature>
<reference evidence="2 3" key="1">
    <citation type="submission" date="2020-11" db="EMBL/GenBank/DDBJ databases">
        <title>Pedobacter endophytica, an endophytic bacteria isolated form Carex pumila.</title>
        <authorList>
            <person name="Peng Y."/>
            <person name="Jiang L."/>
            <person name="Lee J."/>
        </authorList>
    </citation>
    <scope>NUCLEOTIDE SEQUENCE [LARGE SCALE GENOMIC DNA]</scope>
    <source>
        <strain evidence="2 3">JBR3-12</strain>
    </source>
</reference>
<dbReference type="PROSITE" id="PS51257">
    <property type="entry name" value="PROKAR_LIPOPROTEIN"/>
    <property type="match status" value="1"/>
</dbReference>
<evidence type="ECO:0000313" key="2">
    <source>
        <dbReference type="EMBL" id="QPH39095.1"/>
    </source>
</evidence>
<sequence length="295" mass="32504">MKRSNIYKLRYALVLLLLFSAFAGCKKDGNPNNLPELDPKDYEGTVGGFRTSDEILKDNLVAYFSFDDTYNEKISNTAPTTKTGDSFVEGFKGKALNLSAGYLYYASQFSAFKKDVFKSFTISQWIQISNNGSKKTMLLQLARPGVFDGNLDIRLNTNSYPASNTDILKIGPRFSTVGNGSQDNLNATKSPKIGPGNWVHLVLSYNGLTGRFNIVANGENIGSYSDRGTGNNLFQSNEPNELIFGANYNLIPGKTVNTNADFGLMNGKIDEVKIYNAFMPDPVVKAMYDLYQAGK</sequence>
<organism evidence="2 3">
    <name type="scientific">Pedobacter endophyticus</name>
    <dbReference type="NCBI Taxonomy" id="2789740"/>
    <lineage>
        <taxon>Bacteria</taxon>
        <taxon>Pseudomonadati</taxon>
        <taxon>Bacteroidota</taxon>
        <taxon>Sphingobacteriia</taxon>
        <taxon>Sphingobacteriales</taxon>
        <taxon>Sphingobacteriaceae</taxon>
        <taxon>Pedobacter</taxon>
    </lineage>
</organism>
<dbReference type="InterPro" id="IPR013320">
    <property type="entry name" value="ConA-like_dom_sf"/>
</dbReference>
<gene>
    <name evidence="2" type="ORF">IZT61_18860</name>
</gene>
<dbReference type="Proteomes" id="UP000594759">
    <property type="component" value="Chromosome"/>
</dbReference>
<keyword evidence="1" id="KW-0732">Signal</keyword>
<dbReference type="AlphaFoldDB" id="A0A7S9PYQ2"/>
<dbReference type="Gene3D" id="2.60.120.200">
    <property type="match status" value="1"/>
</dbReference>
<dbReference type="EMBL" id="CP064939">
    <property type="protein sequence ID" value="QPH39095.1"/>
    <property type="molecule type" value="Genomic_DNA"/>
</dbReference>
<evidence type="ECO:0000313" key="3">
    <source>
        <dbReference type="Proteomes" id="UP000594759"/>
    </source>
</evidence>
<dbReference type="KEGG" id="pex:IZT61_18860"/>
<evidence type="ECO:0000256" key="1">
    <source>
        <dbReference type="SAM" id="SignalP"/>
    </source>
</evidence>
<dbReference type="RefSeq" id="WP_196098570.1">
    <property type="nucleotide sequence ID" value="NZ_CP064939.1"/>
</dbReference>
<name>A0A7S9PYQ2_9SPHI</name>